<evidence type="ECO:0000256" key="2">
    <source>
        <dbReference type="ARBA" id="ARBA00009677"/>
    </source>
</evidence>
<dbReference type="STRING" id="1035.BN961_00784"/>
<dbReference type="PANTHER" id="PTHR30435">
    <property type="entry name" value="FLAGELLAR PROTEIN"/>
    <property type="match status" value="1"/>
</dbReference>
<keyword evidence="8" id="KW-1185">Reference proteome</keyword>
<dbReference type="Proteomes" id="UP000035762">
    <property type="component" value="Unassembled WGS sequence"/>
</dbReference>
<sequence>MGIFGALTTSVAGLRSQSYALENISGNIANSQTTAFKRIDTSFLDLIPDTGANAQLAGSVSSSSRETNTVQGDVQAASVATYMAINGDGFFAVQKPGSFTDNNPVFDGVDRYTRRGDFTLDKNGYLVNGAGYYLEGIPIDPTTGNVTGSVPTVLKFGNDFLPAQPTTTVTYRANLASYPLTTKHDTSVQGSELLNVGDFTANPLIVGTPAQPYINGSKNGSVQNSKLTTATQITSATLLSGATNTDSIATDFTAGNTITVNGTTTITFTASGGLDDATHIPVDGTIADLLAKIDAANGNTTNPSSVSGGVITLNTGLANNLTVTSSNAAAFAALGFSTATVTASRTGGGTAGTGTVIGSDSQNFIDESVSGGATTAYDVSGAPVSLQLRWAKTDSASLGAGHSDVWNLFYQTNPNATGTDVAWQNVGVNFTFGANGQMNPAVPSVTLTNATIGGIALGDVTMNFGATGLTQFADANGNVQVNQIQNDGFPAGQLQTVSISNNGRVVGNYSNGRNIDLAAITLATFNGPNFLKRVDGGAFEVTDESGQALFGKGGTIVGSSLEGSNTDIADEFTKLIVTQQAYSANTKVITTSNQMVQDLLNVLR</sequence>
<dbReference type="AlphaFoldDB" id="A0A090MIQ3"/>
<accession>A0A090MIQ3</accession>
<comment type="function">
    <text evidence="4">A flexible structure which links the flagellar filament to the drive apparatus in the basal body.</text>
</comment>
<gene>
    <name evidence="7" type="primary">flgE</name>
    <name evidence="7" type="ORF">BN961_00784</name>
</gene>
<dbReference type="Pfam" id="PF06429">
    <property type="entry name" value="Flg_bbr_C"/>
    <property type="match status" value="1"/>
</dbReference>
<keyword evidence="3 4" id="KW-0975">Bacterial flagellum</keyword>
<keyword evidence="7" id="KW-0282">Flagellum</keyword>
<dbReference type="GO" id="GO:0009425">
    <property type="term" value="C:bacterial-type flagellum basal body"/>
    <property type="evidence" value="ECO:0007669"/>
    <property type="project" value="UniProtKB-SubCell"/>
</dbReference>
<reference evidence="7 8" key="1">
    <citation type="journal article" date="2014" name="Genome Announc.">
        <title>Genome Sequence of Afipia felis Strain 76713, Isolated in Hospital Water Using an Amoeba Co-Culture Procedure.</title>
        <authorList>
            <person name="Benamar S."/>
            <person name="La Scola B."/>
            <person name="Croce O."/>
        </authorList>
    </citation>
    <scope>NUCLEOTIDE SEQUENCE [LARGE SCALE GENOMIC DNA]</scope>
    <source>
        <strain evidence="7 8">76713</strain>
    </source>
</reference>
<evidence type="ECO:0000313" key="7">
    <source>
        <dbReference type="EMBL" id="CEG07395.1"/>
    </source>
</evidence>
<dbReference type="InterPro" id="IPR020013">
    <property type="entry name" value="Flagellar_FlgE/F/G"/>
</dbReference>
<feature type="domain" description="Flagellar hook protein FlgE/F/G-like D1" evidence="6">
    <location>
        <begin position="84"/>
        <end position="142"/>
    </location>
</feature>
<dbReference type="InterPro" id="IPR053967">
    <property type="entry name" value="LlgE_F_G-like_D1"/>
</dbReference>
<evidence type="ECO:0000259" key="6">
    <source>
        <dbReference type="Pfam" id="PF22692"/>
    </source>
</evidence>
<organism evidence="7 8">
    <name type="scientific">Afipia felis</name>
    <name type="common">Cat scratch disease bacillus</name>
    <dbReference type="NCBI Taxonomy" id="1035"/>
    <lineage>
        <taxon>Bacteria</taxon>
        <taxon>Pseudomonadati</taxon>
        <taxon>Pseudomonadota</taxon>
        <taxon>Alphaproteobacteria</taxon>
        <taxon>Hyphomicrobiales</taxon>
        <taxon>Nitrobacteraceae</taxon>
        <taxon>Afipia</taxon>
    </lineage>
</organism>
<evidence type="ECO:0000256" key="1">
    <source>
        <dbReference type="ARBA" id="ARBA00004117"/>
    </source>
</evidence>
<evidence type="ECO:0000256" key="4">
    <source>
        <dbReference type="RuleBase" id="RU362116"/>
    </source>
</evidence>
<protein>
    <recommendedName>
        <fullName evidence="4">Flagellar hook protein FlgE</fullName>
    </recommendedName>
</protein>
<dbReference type="OrthoDB" id="8372879at2"/>
<keyword evidence="7" id="KW-0969">Cilium</keyword>
<dbReference type="Pfam" id="PF22692">
    <property type="entry name" value="LlgE_F_G_D1"/>
    <property type="match status" value="1"/>
</dbReference>
<comment type="caution">
    <text evidence="7">The sequence shown here is derived from an EMBL/GenBank/DDBJ whole genome shotgun (WGS) entry which is preliminary data.</text>
</comment>
<dbReference type="GO" id="GO:0005829">
    <property type="term" value="C:cytosol"/>
    <property type="evidence" value="ECO:0007669"/>
    <property type="project" value="TreeGrafter"/>
</dbReference>
<dbReference type="RefSeq" id="WP_048755721.1">
    <property type="nucleotide sequence ID" value="NZ_CCAZ020000001.1"/>
</dbReference>
<proteinExistence type="inferred from homology"/>
<evidence type="ECO:0000259" key="5">
    <source>
        <dbReference type="Pfam" id="PF06429"/>
    </source>
</evidence>
<dbReference type="PANTHER" id="PTHR30435:SF1">
    <property type="entry name" value="FLAGELLAR HOOK PROTEIN FLGE"/>
    <property type="match status" value="1"/>
</dbReference>
<name>A0A090MIQ3_AFIFE</name>
<dbReference type="InterPro" id="IPR037925">
    <property type="entry name" value="FlgE/F/G-like"/>
</dbReference>
<dbReference type="InterPro" id="IPR010930">
    <property type="entry name" value="Flg_bb/hook_C_dom"/>
</dbReference>
<dbReference type="GO" id="GO:0009424">
    <property type="term" value="C:bacterial-type flagellum hook"/>
    <property type="evidence" value="ECO:0007669"/>
    <property type="project" value="TreeGrafter"/>
</dbReference>
<comment type="subcellular location">
    <subcellularLocation>
        <location evidence="1 4">Bacterial flagellum basal body</location>
    </subcellularLocation>
</comment>
<dbReference type="EMBL" id="CCAZ020000001">
    <property type="protein sequence ID" value="CEG07395.1"/>
    <property type="molecule type" value="Genomic_DNA"/>
</dbReference>
<dbReference type="GO" id="GO:0071978">
    <property type="term" value="P:bacterial-type flagellum-dependent swarming motility"/>
    <property type="evidence" value="ECO:0007669"/>
    <property type="project" value="TreeGrafter"/>
</dbReference>
<feature type="domain" description="Flagellar basal-body/hook protein C-terminal" evidence="5">
    <location>
        <begin position="560"/>
        <end position="601"/>
    </location>
</feature>
<evidence type="ECO:0000313" key="8">
    <source>
        <dbReference type="Proteomes" id="UP000035762"/>
    </source>
</evidence>
<comment type="similarity">
    <text evidence="2 4">Belongs to the flagella basal body rod proteins family.</text>
</comment>
<keyword evidence="7" id="KW-0966">Cell projection</keyword>
<evidence type="ECO:0000256" key="3">
    <source>
        <dbReference type="ARBA" id="ARBA00023143"/>
    </source>
</evidence>
<dbReference type="NCBIfam" id="TIGR03506">
    <property type="entry name" value="FlgEFG_subfam"/>
    <property type="match status" value="2"/>
</dbReference>
<dbReference type="SUPFAM" id="SSF117143">
    <property type="entry name" value="Flagellar hook protein flgE"/>
    <property type="match status" value="2"/>
</dbReference>